<comment type="cofactor">
    <cofactor evidence="15">
        <name>Zn(2+)</name>
        <dbReference type="ChEBI" id="CHEBI:29105"/>
    </cofactor>
    <text evidence="15">Binds 1 zinc ion per subunit.</text>
</comment>
<comment type="caution">
    <text evidence="18">The sequence shown here is derived from an EMBL/GenBank/DDBJ whole genome shotgun (WGS) entry which is preliminary data.</text>
</comment>
<proteinExistence type="inferred from homology"/>
<dbReference type="RefSeq" id="WP_130103912.1">
    <property type="nucleotide sequence ID" value="NZ_SDWW01000054.1"/>
</dbReference>
<dbReference type="GO" id="GO:0006508">
    <property type="term" value="P:proteolysis"/>
    <property type="evidence" value="ECO:0007669"/>
    <property type="project" value="UniProtKB-KW"/>
</dbReference>
<dbReference type="OrthoDB" id="100605at2"/>
<evidence type="ECO:0000256" key="13">
    <source>
        <dbReference type="ARBA" id="ARBA00031533"/>
    </source>
</evidence>
<dbReference type="Gene3D" id="2.60.40.1730">
    <property type="entry name" value="tricorn interacting facor f3 domain"/>
    <property type="match status" value="1"/>
</dbReference>
<keyword evidence="6" id="KW-0963">Cytoplasm</keyword>
<feature type="active site" description="Proton donor" evidence="14">
    <location>
        <position position="370"/>
    </location>
</feature>
<dbReference type="EC" id="3.4.11.2" evidence="4"/>
<dbReference type="InterPro" id="IPR001930">
    <property type="entry name" value="Peptidase_M1"/>
</dbReference>
<dbReference type="SUPFAM" id="SSF55486">
    <property type="entry name" value="Metalloproteases ('zincins'), catalytic domain"/>
    <property type="match status" value="1"/>
</dbReference>
<dbReference type="GO" id="GO:0008270">
    <property type="term" value="F:zinc ion binding"/>
    <property type="evidence" value="ECO:0007669"/>
    <property type="project" value="InterPro"/>
</dbReference>
<dbReference type="PANTHER" id="PTHR45726:SF3">
    <property type="entry name" value="LEUKOTRIENE A-4 HYDROLASE"/>
    <property type="match status" value="1"/>
</dbReference>
<name>A0A4Q5MW05_9MICO</name>
<evidence type="ECO:0000256" key="1">
    <source>
        <dbReference type="ARBA" id="ARBA00000098"/>
    </source>
</evidence>
<feature type="binding site" evidence="15">
    <location>
        <position position="317"/>
    </location>
    <ligand>
        <name>Zn(2+)</name>
        <dbReference type="ChEBI" id="CHEBI:29105"/>
        <note>catalytic</note>
    </ligand>
</feature>
<evidence type="ECO:0000256" key="12">
    <source>
        <dbReference type="ARBA" id="ARBA00029811"/>
    </source>
</evidence>
<dbReference type="EMBL" id="SDWW01000054">
    <property type="protein sequence ID" value="RYV49758.1"/>
    <property type="molecule type" value="Genomic_DNA"/>
</dbReference>
<dbReference type="InterPro" id="IPR042097">
    <property type="entry name" value="Aminopeptidase_N-like_N_sf"/>
</dbReference>
<dbReference type="Gene3D" id="1.10.390.10">
    <property type="entry name" value="Neutral Protease Domain 2"/>
    <property type="match status" value="1"/>
</dbReference>
<dbReference type="Pfam" id="PF17900">
    <property type="entry name" value="Peptidase_M1_N"/>
    <property type="match status" value="1"/>
</dbReference>
<keyword evidence="19" id="KW-1185">Reference proteome</keyword>
<comment type="subcellular location">
    <subcellularLocation>
        <location evidence="2">Cytoplasm</location>
    </subcellularLocation>
</comment>
<comment type="catalytic activity">
    <reaction evidence="1">
        <text>Release of an N-terminal amino acid, Xaa-|-Yaa- from a peptide, amide or arylamide. Xaa is preferably Ala, but may be most amino acids including Pro (slow action). When a terminal hydrophobic residue is followed by a prolyl residue, the two may be released as an intact Xaa-Pro dipeptide.</text>
        <dbReference type="EC" id="3.4.11.2"/>
    </reaction>
</comment>
<sequence>MTTGGTRRERARDPYALLHGSTAFHVAHYDLDLTYRVRTNRLTGTATLRIRTREILTELRLDLVGLAVTKVQVAGATLARHQHRAGRLVLQLADEVAAETVLTVTVRYGGRPGPIPSPWGPVGWEELEDGVVVASQPTGAPTWFPCNDRPADKATYRTAVTAENPYRVVAHGVLVDRRVRGSSTTWVYEELHPTASYLATVQIGRYAEILLASVPVPQRAVLPAHLVPLARRRLAEHGAMMAAFSTLFGPYPFPSYTVVVTADELEIPLEAQSLSIFGANHLAPTRGDERLIPHELAHQWFGNSVSVASWQHLWLNEGFACYAEWLWSEASGGKSADSLARLWHTRLAGLPQDLVLADPGPAHVFDDRVYKRGALTLHALRGALGDDAFFALVRAWTKEHADLSVTTTEFRGHCAAHATAVGGASLALTVATLLAGWLDSPLLPAPTKRPAGRAR</sequence>
<dbReference type="GO" id="GO:0005737">
    <property type="term" value="C:cytoplasm"/>
    <property type="evidence" value="ECO:0007669"/>
    <property type="project" value="UniProtKB-SubCell"/>
</dbReference>
<feature type="binding site" evidence="15">
    <location>
        <position position="294"/>
    </location>
    <ligand>
        <name>Zn(2+)</name>
        <dbReference type="ChEBI" id="CHEBI:29105"/>
        <note>catalytic</note>
    </ligand>
</feature>
<keyword evidence="7" id="KW-0645">Protease</keyword>
<keyword evidence="8 15" id="KW-0479">Metal-binding</keyword>
<dbReference type="InterPro" id="IPR045357">
    <property type="entry name" value="Aminopeptidase_N-like_N"/>
</dbReference>
<evidence type="ECO:0000256" key="8">
    <source>
        <dbReference type="ARBA" id="ARBA00022723"/>
    </source>
</evidence>
<evidence type="ECO:0000256" key="9">
    <source>
        <dbReference type="ARBA" id="ARBA00022801"/>
    </source>
</evidence>
<protein>
    <recommendedName>
        <fullName evidence="5">Aminopeptidase N</fullName>
        <ecNumber evidence="4">3.4.11.2</ecNumber>
    </recommendedName>
    <alternativeName>
        <fullName evidence="12">Alanine aminopeptidase</fullName>
    </alternativeName>
    <alternativeName>
        <fullName evidence="13">Lysyl aminopeptidase</fullName>
    </alternativeName>
</protein>
<dbReference type="PRINTS" id="PR00756">
    <property type="entry name" value="ALADIPTASE"/>
</dbReference>
<dbReference type="SUPFAM" id="SSF63737">
    <property type="entry name" value="Leukotriene A4 hydrolase N-terminal domain"/>
    <property type="match status" value="1"/>
</dbReference>
<dbReference type="Pfam" id="PF01433">
    <property type="entry name" value="Peptidase_M1"/>
    <property type="match status" value="1"/>
</dbReference>
<feature type="binding site" evidence="15">
    <location>
        <position position="298"/>
    </location>
    <ligand>
        <name>Zn(2+)</name>
        <dbReference type="ChEBI" id="CHEBI:29105"/>
        <note>catalytic</note>
    </ligand>
</feature>
<evidence type="ECO:0000313" key="19">
    <source>
        <dbReference type="Proteomes" id="UP000293764"/>
    </source>
</evidence>
<reference evidence="18 19" key="1">
    <citation type="submission" date="2019-01" db="EMBL/GenBank/DDBJ databases">
        <title>Novel species of Cellulomonas.</title>
        <authorList>
            <person name="Liu Q."/>
            <person name="Xin Y.-H."/>
        </authorList>
    </citation>
    <scope>NUCLEOTIDE SEQUENCE [LARGE SCALE GENOMIC DNA]</scope>
    <source>
        <strain evidence="18 19">HLT2-17</strain>
    </source>
</reference>
<evidence type="ECO:0000256" key="3">
    <source>
        <dbReference type="ARBA" id="ARBA00010136"/>
    </source>
</evidence>
<evidence type="ECO:0000256" key="6">
    <source>
        <dbReference type="ARBA" id="ARBA00022490"/>
    </source>
</evidence>
<dbReference type="InterPro" id="IPR034015">
    <property type="entry name" value="M1_LTA4H"/>
</dbReference>
<dbReference type="CDD" id="cd09603">
    <property type="entry name" value="M1_APN_like"/>
    <property type="match status" value="1"/>
</dbReference>
<evidence type="ECO:0000256" key="10">
    <source>
        <dbReference type="ARBA" id="ARBA00022833"/>
    </source>
</evidence>
<dbReference type="PANTHER" id="PTHR45726">
    <property type="entry name" value="LEUKOTRIENE A-4 HYDROLASE"/>
    <property type="match status" value="1"/>
</dbReference>
<dbReference type="InterPro" id="IPR027268">
    <property type="entry name" value="Peptidase_M4/M1_CTD_sf"/>
</dbReference>
<organism evidence="18 19">
    <name type="scientific">Pengzhenrongella frigida</name>
    <dbReference type="NCBI Taxonomy" id="1259133"/>
    <lineage>
        <taxon>Bacteria</taxon>
        <taxon>Bacillati</taxon>
        <taxon>Actinomycetota</taxon>
        <taxon>Actinomycetes</taxon>
        <taxon>Micrococcales</taxon>
        <taxon>Pengzhenrongella</taxon>
    </lineage>
</organism>
<dbReference type="AlphaFoldDB" id="A0A4Q5MW05"/>
<evidence type="ECO:0000256" key="5">
    <source>
        <dbReference type="ARBA" id="ARBA00015611"/>
    </source>
</evidence>
<feature type="domain" description="Aminopeptidase N-like N-terminal" evidence="17">
    <location>
        <begin position="27"/>
        <end position="198"/>
    </location>
</feature>
<evidence type="ECO:0000256" key="14">
    <source>
        <dbReference type="PIRSR" id="PIRSR634015-1"/>
    </source>
</evidence>
<accession>A0A4Q5MW05</accession>
<feature type="active site" description="Proton acceptor" evidence="14">
    <location>
        <position position="295"/>
    </location>
</feature>
<dbReference type="Proteomes" id="UP000293764">
    <property type="component" value="Unassembled WGS sequence"/>
</dbReference>
<evidence type="ECO:0000256" key="7">
    <source>
        <dbReference type="ARBA" id="ARBA00022670"/>
    </source>
</evidence>
<keyword evidence="9" id="KW-0378">Hydrolase</keyword>
<gene>
    <name evidence="18" type="ORF">EUA98_17115</name>
</gene>
<keyword evidence="11" id="KW-0482">Metalloprotease</keyword>
<dbReference type="GO" id="GO:0008237">
    <property type="term" value="F:metallopeptidase activity"/>
    <property type="evidence" value="ECO:0007669"/>
    <property type="project" value="UniProtKB-KW"/>
</dbReference>
<keyword evidence="10 15" id="KW-0862">Zinc</keyword>
<evidence type="ECO:0000256" key="11">
    <source>
        <dbReference type="ARBA" id="ARBA00023049"/>
    </source>
</evidence>
<feature type="domain" description="Peptidase M1 membrane alanine aminopeptidase" evidence="16">
    <location>
        <begin position="243"/>
        <end position="416"/>
    </location>
</feature>
<evidence type="ECO:0000313" key="18">
    <source>
        <dbReference type="EMBL" id="RYV49758.1"/>
    </source>
</evidence>
<evidence type="ECO:0000256" key="15">
    <source>
        <dbReference type="PIRSR" id="PIRSR634015-3"/>
    </source>
</evidence>
<evidence type="ECO:0000256" key="4">
    <source>
        <dbReference type="ARBA" id="ARBA00012564"/>
    </source>
</evidence>
<evidence type="ECO:0000259" key="17">
    <source>
        <dbReference type="Pfam" id="PF17900"/>
    </source>
</evidence>
<dbReference type="GO" id="GO:0016285">
    <property type="term" value="F:alanyl aminopeptidase activity"/>
    <property type="evidence" value="ECO:0007669"/>
    <property type="project" value="UniProtKB-EC"/>
</dbReference>
<comment type="similarity">
    <text evidence="3">Belongs to the peptidase M1 family.</text>
</comment>
<evidence type="ECO:0000256" key="2">
    <source>
        <dbReference type="ARBA" id="ARBA00004496"/>
    </source>
</evidence>
<evidence type="ECO:0000259" key="16">
    <source>
        <dbReference type="Pfam" id="PF01433"/>
    </source>
</evidence>
<dbReference type="InterPro" id="IPR014782">
    <property type="entry name" value="Peptidase_M1_dom"/>
</dbReference>